<keyword evidence="6" id="KW-1185">Reference proteome</keyword>
<dbReference type="InterPro" id="IPR001845">
    <property type="entry name" value="HTH_ArsR_DNA-bd_dom"/>
</dbReference>
<dbReference type="InterPro" id="IPR051081">
    <property type="entry name" value="HTH_MetalResp_TranReg"/>
</dbReference>
<reference evidence="5 6" key="1">
    <citation type="submission" date="2016-11" db="EMBL/GenBank/DDBJ databases">
        <title>Complete genome sequence of Streptomyces niveus SCSIO 3406.</title>
        <authorList>
            <person name="Zhu Q."/>
            <person name="Cheng W."/>
            <person name="Song Y."/>
            <person name="Li Q."/>
            <person name="Ju J."/>
        </authorList>
    </citation>
    <scope>NUCLEOTIDE SEQUENCE [LARGE SCALE GENOMIC DNA]</scope>
    <source>
        <strain evidence="5 6">SCSIO 3406</strain>
    </source>
</reference>
<evidence type="ECO:0000313" key="5">
    <source>
        <dbReference type="EMBL" id="AQU66118.1"/>
    </source>
</evidence>
<sequence length="118" mass="12848">MKGAAMQQVPTGDELLKVLGALGNPHRMRIIGALLEGRNYVSRLARELGIGRPLLHMHLQRLEAAGLVVGTLELSESGKSMKYFELTPFCFALTPKSVATAAQTLTEEERTTVKESAK</sequence>
<dbReference type="CDD" id="cd00090">
    <property type="entry name" value="HTH_ARSR"/>
    <property type="match status" value="1"/>
</dbReference>
<organism evidence="5 6">
    <name type="scientific">Streptomyces niveus</name>
    <name type="common">Streptomyces spheroides</name>
    <dbReference type="NCBI Taxonomy" id="193462"/>
    <lineage>
        <taxon>Bacteria</taxon>
        <taxon>Bacillati</taxon>
        <taxon>Actinomycetota</taxon>
        <taxon>Actinomycetes</taxon>
        <taxon>Kitasatosporales</taxon>
        <taxon>Streptomycetaceae</taxon>
        <taxon>Streptomyces</taxon>
    </lineage>
</organism>
<dbReference type="SUPFAM" id="SSF46785">
    <property type="entry name" value="Winged helix' DNA-binding domain"/>
    <property type="match status" value="1"/>
</dbReference>
<dbReference type="Proteomes" id="UP000189677">
    <property type="component" value="Chromosome"/>
</dbReference>
<dbReference type="Gene3D" id="1.10.10.10">
    <property type="entry name" value="Winged helix-like DNA-binding domain superfamily/Winged helix DNA-binding domain"/>
    <property type="match status" value="1"/>
</dbReference>
<gene>
    <name evidence="5" type="ORF">BBN63_07495</name>
</gene>
<dbReference type="Pfam" id="PF01022">
    <property type="entry name" value="HTH_5"/>
    <property type="match status" value="1"/>
</dbReference>
<name>A0A1U9QPC0_STRNV</name>
<evidence type="ECO:0000259" key="4">
    <source>
        <dbReference type="SMART" id="SM00418"/>
    </source>
</evidence>
<dbReference type="GO" id="GO:0003700">
    <property type="term" value="F:DNA-binding transcription factor activity"/>
    <property type="evidence" value="ECO:0007669"/>
    <property type="project" value="InterPro"/>
</dbReference>
<dbReference type="AlphaFoldDB" id="A0A1U9QPC0"/>
<evidence type="ECO:0000256" key="1">
    <source>
        <dbReference type="ARBA" id="ARBA00023015"/>
    </source>
</evidence>
<evidence type="ECO:0000313" key="6">
    <source>
        <dbReference type="Proteomes" id="UP000189677"/>
    </source>
</evidence>
<dbReference type="SMART" id="SM00418">
    <property type="entry name" value="HTH_ARSR"/>
    <property type="match status" value="1"/>
</dbReference>
<accession>A0A1U9QPC0</accession>
<proteinExistence type="predicted"/>
<dbReference type="EMBL" id="CP018047">
    <property type="protein sequence ID" value="AQU66118.1"/>
    <property type="molecule type" value="Genomic_DNA"/>
</dbReference>
<dbReference type="KEGG" id="snw:BBN63_07495"/>
<dbReference type="PANTHER" id="PTHR33154">
    <property type="entry name" value="TRANSCRIPTIONAL REGULATOR, ARSR FAMILY"/>
    <property type="match status" value="1"/>
</dbReference>
<dbReference type="InterPro" id="IPR011991">
    <property type="entry name" value="ArsR-like_HTH"/>
</dbReference>
<keyword evidence="3" id="KW-0804">Transcription</keyword>
<dbReference type="InterPro" id="IPR036388">
    <property type="entry name" value="WH-like_DNA-bd_sf"/>
</dbReference>
<protein>
    <submittedName>
        <fullName evidence="5">Transcriptional regulator</fullName>
    </submittedName>
</protein>
<evidence type="ECO:0000256" key="2">
    <source>
        <dbReference type="ARBA" id="ARBA00023125"/>
    </source>
</evidence>
<dbReference type="InterPro" id="IPR036390">
    <property type="entry name" value="WH_DNA-bd_sf"/>
</dbReference>
<keyword evidence="2" id="KW-0238">DNA-binding</keyword>
<feature type="domain" description="HTH arsR-type" evidence="4">
    <location>
        <begin position="17"/>
        <end position="94"/>
    </location>
</feature>
<dbReference type="GO" id="GO:0003677">
    <property type="term" value="F:DNA binding"/>
    <property type="evidence" value="ECO:0007669"/>
    <property type="project" value="UniProtKB-KW"/>
</dbReference>
<dbReference type="PANTHER" id="PTHR33154:SF33">
    <property type="entry name" value="TRANSCRIPTIONAL REPRESSOR SDPR"/>
    <property type="match status" value="1"/>
</dbReference>
<evidence type="ECO:0000256" key="3">
    <source>
        <dbReference type="ARBA" id="ARBA00023163"/>
    </source>
</evidence>
<keyword evidence="1" id="KW-0805">Transcription regulation</keyword>